<evidence type="ECO:0000256" key="2">
    <source>
        <dbReference type="ARBA" id="ARBA00022723"/>
    </source>
</evidence>
<dbReference type="Gene3D" id="3.20.20.140">
    <property type="entry name" value="Metal-dependent hydrolases"/>
    <property type="match status" value="1"/>
</dbReference>
<evidence type="ECO:0000256" key="3">
    <source>
        <dbReference type="ARBA" id="ARBA00022801"/>
    </source>
</evidence>
<dbReference type="InterPro" id="IPR050138">
    <property type="entry name" value="DHOase/Allantoinase_Hydrolase"/>
</dbReference>
<dbReference type="EMBL" id="JABSTV010001246">
    <property type="protein sequence ID" value="KAH7975460.1"/>
    <property type="molecule type" value="Genomic_DNA"/>
</dbReference>
<name>A0A9D4T6P3_RHISA</name>
<evidence type="ECO:0000313" key="5">
    <source>
        <dbReference type="Proteomes" id="UP000821837"/>
    </source>
</evidence>
<dbReference type="InterPro" id="IPR002195">
    <property type="entry name" value="Dihydroorotase_CS"/>
</dbReference>
<protein>
    <recommendedName>
        <fullName evidence="6">Dihydroorotase</fullName>
    </recommendedName>
</protein>
<keyword evidence="3" id="KW-0378">Hydrolase</keyword>
<sequence>MILQAARAGARCDYALFAGANQTNAETVVSLAPFVVGLKMYLNDTYGPLCMDTVSDWLKHFEKWPRHMPLCCHAEGPRTAAVILLASLQQRPVHICHVAREEEISIIKAAKAQGHAVTCEVTPHHLFLTVDDIDRLGPNVAKVKPPLMTAKDQKALWDNIDIIDCIATDHAPHTYDEKIQPNAPPGFPGLETSLPLMLTAVAEGKITMAALVKKMYDNPRRIFNIPVQQDTYIEVDLDEEWTIPEAPTYSRAGWTPFAGRRVRGQVRRVVIRGEVVFVDGQKNSESKILNS</sequence>
<dbReference type="VEuPathDB" id="VectorBase:RSAN_035405"/>
<accession>A0A9D4T6P3</accession>
<organism evidence="4 5">
    <name type="scientific">Rhipicephalus sanguineus</name>
    <name type="common">Brown dog tick</name>
    <name type="synonym">Ixodes sanguineus</name>
    <dbReference type="NCBI Taxonomy" id="34632"/>
    <lineage>
        <taxon>Eukaryota</taxon>
        <taxon>Metazoa</taxon>
        <taxon>Ecdysozoa</taxon>
        <taxon>Arthropoda</taxon>
        <taxon>Chelicerata</taxon>
        <taxon>Arachnida</taxon>
        <taxon>Acari</taxon>
        <taxon>Parasitiformes</taxon>
        <taxon>Ixodida</taxon>
        <taxon>Ixodoidea</taxon>
        <taxon>Ixodidae</taxon>
        <taxon>Rhipicephalinae</taxon>
        <taxon>Rhipicephalus</taxon>
        <taxon>Rhipicephalus</taxon>
    </lineage>
</organism>
<evidence type="ECO:0000313" key="4">
    <source>
        <dbReference type="EMBL" id="KAH7975460.1"/>
    </source>
</evidence>
<dbReference type="SUPFAM" id="SSF51338">
    <property type="entry name" value="Composite domain of metallo-dependent hydrolases"/>
    <property type="match status" value="1"/>
</dbReference>
<keyword evidence="5" id="KW-1185">Reference proteome</keyword>
<dbReference type="PANTHER" id="PTHR43668:SF2">
    <property type="entry name" value="ALLANTOINASE"/>
    <property type="match status" value="1"/>
</dbReference>
<reference evidence="4" key="2">
    <citation type="submission" date="2021-09" db="EMBL/GenBank/DDBJ databases">
        <authorList>
            <person name="Jia N."/>
            <person name="Wang J."/>
            <person name="Shi W."/>
            <person name="Du L."/>
            <person name="Sun Y."/>
            <person name="Zhan W."/>
            <person name="Jiang J."/>
            <person name="Wang Q."/>
            <person name="Zhang B."/>
            <person name="Ji P."/>
            <person name="Sakyi L.B."/>
            <person name="Cui X."/>
            <person name="Yuan T."/>
            <person name="Jiang B."/>
            <person name="Yang W."/>
            <person name="Lam T.T.-Y."/>
            <person name="Chang Q."/>
            <person name="Ding S."/>
            <person name="Wang X."/>
            <person name="Zhu J."/>
            <person name="Ruan X."/>
            <person name="Zhao L."/>
            <person name="Wei J."/>
            <person name="Que T."/>
            <person name="Du C."/>
            <person name="Cheng J."/>
            <person name="Dai P."/>
            <person name="Han X."/>
            <person name="Huang E."/>
            <person name="Gao Y."/>
            <person name="Liu J."/>
            <person name="Shao H."/>
            <person name="Ye R."/>
            <person name="Li L."/>
            <person name="Wei W."/>
            <person name="Wang X."/>
            <person name="Wang C."/>
            <person name="Huo Q."/>
            <person name="Li W."/>
            <person name="Guo W."/>
            <person name="Chen H."/>
            <person name="Chen S."/>
            <person name="Zhou L."/>
            <person name="Zhou L."/>
            <person name="Ni X."/>
            <person name="Tian J."/>
            <person name="Zhou Y."/>
            <person name="Sheng Y."/>
            <person name="Liu T."/>
            <person name="Pan Y."/>
            <person name="Xia L."/>
            <person name="Li J."/>
            <person name="Zhao F."/>
            <person name="Cao W."/>
        </authorList>
    </citation>
    <scope>NUCLEOTIDE SEQUENCE</scope>
    <source>
        <strain evidence="4">Rsan-2018</strain>
        <tissue evidence="4">Larvae</tissue>
    </source>
</reference>
<dbReference type="GO" id="GO:0005737">
    <property type="term" value="C:cytoplasm"/>
    <property type="evidence" value="ECO:0007669"/>
    <property type="project" value="TreeGrafter"/>
</dbReference>
<gene>
    <name evidence="4" type="ORF">HPB52_001789</name>
</gene>
<dbReference type="GO" id="GO:0004038">
    <property type="term" value="F:allantoinase activity"/>
    <property type="evidence" value="ECO:0007669"/>
    <property type="project" value="TreeGrafter"/>
</dbReference>
<proteinExistence type="predicted"/>
<reference evidence="4" key="1">
    <citation type="journal article" date="2020" name="Cell">
        <title>Large-Scale Comparative Analyses of Tick Genomes Elucidate Their Genetic Diversity and Vector Capacities.</title>
        <authorList>
            <consortium name="Tick Genome and Microbiome Consortium (TIGMIC)"/>
            <person name="Jia N."/>
            <person name="Wang J."/>
            <person name="Shi W."/>
            <person name="Du L."/>
            <person name="Sun Y."/>
            <person name="Zhan W."/>
            <person name="Jiang J.F."/>
            <person name="Wang Q."/>
            <person name="Zhang B."/>
            <person name="Ji P."/>
            <person name="Bell-Sakyi L."/>
            <person name="Cui X.M."/>
            <person name="Yuan T.T."/>
            <person name="Jiang B.G."/>
            <person name="Yang W.F."/>
            <person name="Lam T.T."/>
            <person name="Chang Q.C."/>
            <person name="Ding S.J."/>
            <person name="Wang X.J."/>
            <person name="Zhu J.G."/>
            <person name="Ruan X.D."/>
            <person name="Zhao L."/>
            <person name="Wei J.T."/>
            <person name="Ye R.Z."/>
            <person name="Que T.C."/>
            <person name="Du C.H."/>
            <person name="Zhou Y.H."/>
            <person name="Cheng J.X."/>
            <person name="Dai P.F."/>
            <person name="Guo W.B."/>
            <person name="Han X.H."/>
            <person name="Huang E.J."/>
            <person name="Li L.F."/>
            <person name="Wei W."/>
            <person name="Gao Y.C."/>
            <person name="Liu J.Z."/>
            <person name="Shao H.Z."/>
            <person name="Wang X."/>
            <person name="Wang C.C."/>
            <person name="Yang T.C."/>
            <person name="Huo Q.B."/>
            <person name="Li W."/>
            <person name="Chen H.Y."/>
            <person name="Chen S.E."/>
            <person name="Zhou L.G."/>
            <person name="Ni X.B."/>
            <person name="Tian J.H."/>
            <person name="Sheng Y."/>
            <person name="Liu T."/>
            <person name="Pan Y.S."/>
            <person name="Xia L.Y."/>
            <person name="Li J."/>
            <person name="Zhao F."/>
            <person name="Cao W.C."/>
        </authorList>
    </citation>
    <scope>NUCLEOTIDE SEQUENCE</scope>
    <source>
        <strain evidence="4">Rsan-2018</strain>
    </source>
</reference>
<dbReference type="InterPro" id="IPR011059">
    <property type="entry name" value="Metal-dep_hydrolase_composite"/>
</dbReference>
<dbReference type="InterPro" id="IPR032466">
    <property type="entry name" value="Metal_Hydrolase"/>
</dbReference>
<dbReference type="PROSITE" id="PS00483">
    <property type="entry name" value="DIHYDROOROTASE_2"/>
    <property type="match status" value="1"/>
</dbReference>
<dbReference type="GO" id="GO:0006145">
    <property type="term" value="P:purine nucleobase catabolic process"/>
    <property type="evidence" value="ECO:0007669"/>
    <property type="project" value="TreeGrafter"/>
</dbReference>
<dbReference type="AlphaFoldDB" id="A0A9D4T6P3"/>
<dbReference type="FunFam" id="3.20.20.140:FF:000036">
    <property type="entry name" value="Carbamoyl-phosphate synthase large chain"/>
    <property type="match status" value="1"/>
</dbReference>
<comment type="cofactor">
    <cofactor evidence="1">
        <name>Zn(2+)</name>
        <dbReference type="ChEBI" id="CHEBI:29105"/>
    </cofactor>
</comment>
<dbReference type="GO" id="GO:0046872">
    <property type="term" value="F:metal ion binding"/>
    <property type="evidence" value="ECO:0007669"/>
    <property type="project" value="UniProtKB-KW"/>
</dbReference>
<evidence type="ECO:0000256" key="1">
    <source>
        <dbReference type="ARBA" id="ARBA00001947"/>
    </source>
</evidence>
<comment type="caution">
    <text evidence="4">The sequence shown here is derived from an EMBL/GenBank/DDBJ whole genome shotgun (WGS) entry which is preliminary data.</text>
</comment>
<keyword evidence="2" id="KW-0479">Metal-binding</keyword>
<evidence type="ECO:0008006" key="6">
    <source>
        <dbReference type="Google" id="ProtNLM"/>
    </source>
</evidence>
<dbReference type="PANTHER" id="PTHR43668">
    <property type="entry name" value="ALLANTOINASE"/>
    <property type="match status" value="1"/>
</dbReference>
<dbReference type="SUPFAM" id="SSF51556">
    <property type="entry name" value="Metallo-dependent hydrolases"/>
    <property type="match status" value="1"/>
</dbReference>
<dbReference type="Proteomes" id="UP000821837">
    <property type="component" value="Chromosome 10"/>
</dbReference>